<keyword evidence="2" id="KW-1185">Reference proteome</keyword>
<organism evidence="1 2">
    <name type="scientific">Recurvomyces mirabilis</name>
    <dbReference type="NCBI Taxonomy" id="574656"/>
    <lineage>
        <taxon>Eukaryota</taxon>
        <taxon>Fungi</taxon>
        <taxon>Dikarya</taxon>
        <taxon>Ascomycota</taxon>
        <taxon>Pezizomycotina</taxon>
        <taxon>Dothideomycetes</taxon>
        <taxon>Dothideomycetidae</taxon>
        <taxon>Mycosphaerellales</taxon>
        <taxon>Teratosphaeriaceae</taxon>
        <taxon>Recurvomyces</taxon>
    </lineage>
</organism>
<dbReference type="AlphaFoldDB" id="A0AAE1C525"/>
<sequence length="248" mass="28271">MLEQCSERLDKGTPGSPNPAACSLLAMTERKQPEPTPFRLFDLPQEVQDQILWIHIRDIRRLRRWSDTRDMFLLPRVSLNIKLAKGPMLEGAVYAMLAMTHQCIHLSETMHGRQITASPTFLPDQWRADECSRLWSFHGSLYGKLTFGELGDYCVQVYIGREYKKGYHVTWRHLEHLGESSYRSLGQPGPSQAQYDAMVGRVESAIANTVEEREKRDGVKGFSVHGREMVADALHFGGHDDSQDVLTK</sequence>
<accession>A0AAE1C525</accession>
<evidence type="ECO:0000313" key="2">
    <source>
        <dbReference type="Proteomes" id="UP001274830"/>
    </source>
</evidence>
<proteinExistence type="predicted"/>
<gene>
    <name evidence="1" type="ORF">LTR78_001586</name>
</gene>
<protein>
    <submittedName>
        <fullName evidence="1">Uncharacterized protein</fullName>
    </submittedName>
</protein>
<comment type="caution">
    <text evidence="1">The sequence shown here is derived from an EMBL/GenBank/DDBJ whole genome shotgun (WGS) entry which is preliminary data.</text>
</comment>
<dbReference type="Proteomes" id="UP001274830">
    <property type="component" value="Unassembled WGS sequence"/>
</dbReference>
<evidence type="ECO:0000313" key="1">
    <source>
        <dbReference type="EMBL" id="KAK3678291.1"/>
    </source>
</evidence>
<dbReference type="EMBL" id="JAUTXT010000004">
    <property type="protein sequence ID" value="KAK3678291.1"/>
    <property type="molecule type" value="Genomic_DNA"/>
</dbReference>
<reference evidence="1" key="1">
    <citation type="submission" date="2023-07" db="EMBL/GenBank/DDBJ databases">
        <title>Black Yeasts Isolated from many extreme environments.</title>
        <authorList>
            <person name="Coleine C."/>
            <person name="Stajich J.E."/>
            <person name="Selbmann L."/>
        </authorList>
    </citation>
    <scope>NUCLEOTIDE SEQUENCE</scope>
    <source>
        <strain evidence="1">CCFEE 5485</strain>
    </source>
</reference>
<name>A0AAE1C525_9PEZI</name>